<evidence type="ECO:0000259" key="3">
    <source>
        <dbReference type="Pfam" id="PF24320"/>
    </source>
</evidence>
<feature type="compositionally biased region" description="Low complexity" evidence="1">
    <location>
        <begin position="325"/>
        <end position="337"/>
    </location>
</feature>
<dbReference type="EMBL" id="SRPW01003535">
    <property type="protein sequence ID" value="KAG5986726.1"/>
    <property type="molecule type" value="Genomic_DNA"/>
</dbReference>
<reference evidence="4" key="1">
    <citation type="journal article" date="2020" name="bioRxiv">
        <title>Whole genome comparisons of ergot fungi reveals the divergence and evolution of species within the genus Claviceps are the result of varying mechanisms driving genome evolution and host range expansion.</title>
        <authorList>
            <person name="Wyka S.A."/>
            <person name="Mondo S.J."/>
            <person name="Liu M."/>
            <person name="Dettman J."/>
            <person name="Nalam V."/>
            <person name="Broders K.D."/>
        </authorList>
    </citation>
    <scope>NUCLEOTIDE SEQUENCE</scope>
    <source>
        <strain evidence="4">CCC 602</strain>
    </source>
</reference>
<dbReference type="InterPro" id="IPR055915">
    <property type="entry name" value="DUF7492"/>
</dbReference>
<dbReference type="Pfam" id="PF24320">
    <property type="entry name" value="DUF7492"/>
    <property type="match status" value="1"/>
</dbReference>
<feature type="compositionally biased region" description="Low complexity" evidence="1">
    <location>
        <begin position="349"/>
        <end position="358"/>
    </location>
</feature>
<sequence length="463" mass="50062">MRKTTCRVSLYRLVSTLALASSVSAHSWIEYALRIAPNGTMVGERGFPRGYVARSDPAFVDKKLQQLLPAEGQSAYTGQEILTNHSLDANPRNPLLQAAPGDHVAIIHLENGHVSLPQNQPKKPLNRGTIFFYGTSQPKPQEKLFDVHLRWNKEGTGGDKRGVFLGTKDYDDGQCFQPNTAAITNERASKFSSEGARTSQELPCQSVIKLPDNLKPGSLYTVYWYWDWPDLNADKIDMQKTKDGRYPWAGSFMRGDPIPNGWTMDMISKNESYSSVIDIKIVDAPLQGFSAKSDTKQKYVAEQNIYSKAIEAQMNSNFQVAVANPAGDGSGSDAPGSMPRPPAANYELPSGSPSGSAPPSSPYNTPSPPPPPAPPVSTSAPGSGVVTVTQTVTVPATTILKTAYRTIATSATQSGGDDVTITVTSHVYQPSQPVPSSDTQKPTDMARRQASNNSGRRSVLFEA</sequence>
<feature type="region of interest" description="Disordered" evidence="1">
    <location>
        <begin position="425"/>
        <end position="463"/>
    </location>
</feature>
<dbReference type="Proteomes" id="UP000748025">
    <property type="component" value="Unassembled WGS sequence"/>
</dbReference>
<feature type="compositionally biased region" description="Polar residues" evidence="1">
    <location>
        <begin position="425"/>
        <end position="442"/>
    </location>
</feature>
<evidence type="ECO:0000256" key="2">
    <source>
        <dbReference type="SAM" id="SignalP"/>
    </source>
</evidence>
<feature type="compositionally biased region" description="Pro residues" evidence="1">
    <location>
        <begin position="359"/>
        <end position="375"/>
    </location>
</feature>
<feature type="domain" description="DUF7492" evidence="3">
    <location>
        <begin position="23"/>
        <end position="245"/>
    </location>
</feature>
<gene>
    <name evidence="4" type="ORF">E4U43_005382</name>
</gene>
<comment type="caution">
    <text evidence="4">The sequence shown here is derived from an EMBL/GenBank/DDBJ whole genome shotgun (WGS) entry which is preliminary data.</text>
</comment>
<feature type="signal peptide" evidence="2">
    <location>
        <begin position="1"/>
        <end position="25"/>
    </location>
</feature>
<proteinExistence type="predicted"/>
<accession>A0A9P7N498</accession>
<organism evidence="4 5">
    <name type="scientific">Claviceps pusilla</name>
    <dbReference type="NCBI Taxonomy" id="123648"/>
    <lineage>
        <taxon>Eukaryota</taxon>
        <taxon>Fungi</taxon>
        <taxon>Dikarya</taxon>
        <taxon>Ascomycota</taxon>
        <taxon>Pezizomycotina</taxon>
        <taxon>Sordariomycetes</taxon>
        <taxon>Hypocreomycetidae</taxon>
        <taxon>Hypocreales</taxon>
        <taxon>Clavicipitaceae</taxon>
        <taxon>Claviceps</taxon>
    </lineage>
</organism>
<feature type="region of interest" description="Disordered" evidence="1">
    <location>
        <begin position="323"/>
        <end position="383"/>
    </location>
</feature>
<evidence type="ECO:0000256" key="1">
    <source>
        <dbReference type="SAM" id="MobiDB-lite"/>
    </source>
</evidence>
<evidence type="ECO:0000313" key="5">
    <source>
        <dbReference type="Proteomes" id="UP000748025"/>
    </source>
</evidence>
<keyword evidence="5" id="KW-1185">Reference proteome</keyword>
<feature type="chain" id="PRO_5040311235" description="DUF7492 domain-containing protein" evidence="2">
    <location>
        <begin position="26"/>
        <end position="463"/>
    </location>
</feature>
<keyword evidence="2" id="KW-0732">Signal</keyword>
<dbReference type="AlphaFoldDB" id="A0A9P7N498"/>
<dbReference type="OrthoDB" id="64281at2759"/>
<evidence type="ECO:0000313" key="4">
    <source>
        <dbReference type="EMBL" id="KAG5986726.1"/>
    </source>
</evidence>
<name>A0A9P7N498_9HYPO</name>
<protein>
    <recommendedName>
        <fullName evidence="3">DUF7492 domain-containing protein</fullName>
    </recommendedName>
</protein>